<sequence>LTIDILESAFDTLMGMYMGSSIENLVKITSSDDAFIDQELEFDPGISRVTQALEQGMSVYIAVDGYGGETGNVAVRSLFKMDTVHRLLLQINGTGTVVSPYQPFTDESGSYSLHPQNQSVSVEAVPADDGLFFGWSGDVNVSEKKFNLTISDEYHIRANFIENRGVYGFEDWKGHDFRWRTGGDVPWAPDGQNPFQGKYSMRTGAIADMQASSLSFRGNFNDGELSFALRVSSESDWDKLSFTIDNQVMGAWSGEVDWKIVSFPVGNGSRTLTWAYKKDFANSANLDAAWLDELSLPLSIAASLKGIPHADGFELLVRGEPLHRYEVWSSRDLRDWQKSSDVSMDNNGEASLVVPSKTDYHFYKIKTK</sequence>
<dbReference type="AlphaFoldDB" id="A0A382BTZ0"/>
<evidence type="ECO:0000313" key="1">
    <source>
        <dbReference type="EMBL" id="SVB16991.1"/>
    </source>
</evidence>
<protein>
    <recommendedName>
        <fullName evidence="2">Bacterial repeat domain-containing protein</fullName>
    </recommendedName>
</protein>
<gene>
    <name evidence="1" type="ORF">METZ01_LOCUS169845</name>
</gene>
<reference evidence="1" key="1">
    <citation type="submission" date="2018-05" db="EMBL/GenBank/DDBJ databases">
        <authorList>
            <person name="Lanie J.A."/>
            <person name="Ng W.-L."/>
            <person name="Kazmierczak K.M."/>
            <person name="Andrzejewski T.M."/>
            <person name="Davidsen T.M."/>
            <person name="Wayne K.J."/>
            <person name="Tettelin H."/>
            <person name="Glass J.I."/>
            <person name="Rusch D."/>
            <person name="Podicherti R."/>
            <person name="Tsui H.-C.T."/>
            <person name="Winkler M.E."/>
        </authorList>
    </citation>
    <scope>NUCLEOTIDE SEQUENCE</scope>
</reference>
<dbReference type="EMBL" id="UINC01031248">
    <property type="protein sequence ID" value="SVB16991.1"/>
    <property type="molecule type" value="Genomic_DNA"/>
</dbReference>
<name>A0A382BTZ0_9ZZZZ</name>
<organism evidence="1">
    <name type="scientific">marine metagenome</name>
    <dbReference type="NCBI Taxonomy" id="408172"/>
    <lineage>
        <taxon>unclassified sequences</taxon>
        <taxon>metagenomes</taxon>
        <taxon>ecological metagenomes</taxon>
    </lineage>
</organism>
<feature type="non-terminal residue" evidence="1">
    <location>
        <position position="1"/>
    </location>
</feature>
<evidence type="ECO:0008006" key="2">
    <source>
        <dbReference type="Google" id="ProtNLM"/>
    </source>
</evidence>
<proteinExistence type="predicted"/>
<accession>A0A382BTZ0</accession>